<comment type="caution">
    <text evidence="3">The sequence shown here is derived from an EMBL/GenBank/DDBJ whole genome shotgun (WGS) entry which is preliminary data.</text>
</comment>
<dbReference type="EMBL" id="JAGRRH010000009">
    <property type="protein sequence ID" value="KAG7365502.1"/>
    <property type="molecule type" value="Genomic_DNA"/>
</dbReference>
<proteinExistence type="predicted"/>
<name>A0A9K3PZ74_9STRA</name>
<keyword evidence="4" id="KW-1185">Reference proteome</keyword>
<accession>A0A9K3PZ74</accession>
<feature type="region of interest" description="Disordered" evidence="1">
    <location>
        <begin position="559"/>
        <end position="599"/>
    </location>
</feature>
<feature type="compositionally biased region" description="Polar residues" evidence="1">
    <location>
        <begin position="583"/>
        <end position="599"/>
    </location>
</feature>
<evidence type="ECO:0000313" key="3">
    <source>
        <dbReference type="EMBL" id="KAG7365502.1"/>
    </source>
</evidence>
<reference evidence="3" key="1">
    <citation type="journal article" date="2021" name="Sci. Rep.">
        <title>Diploid genomic architecture of Nitzschia inconspicua, an elite biomass production diatom.</title>
        <authorList>
            <person name="Oliver A."/>
            <person name="Podell S."/>
            <person name="Pinowska A."/>
            <person name="Traller J.C."/>
            <person name="Smith S.R."/>
            <person name="McClure R."/>
            <person name="Beliaev A."/>
            <person name="Bohutskyi P."/>
            <person name="Hill E.A."/>
            <person name="Rabines A."/>
            <person name="Zheng H."/>
            <person name="Allen L.Z."/>
            <person name="Kuo A."/>
            <person name="Grigoriev I.V."/>
            <person name="Allen A.E."/>
            <person name="Hazlebeck D."/>
            <person name="Allen E.E."/>
        </authorList>
    </citation>
    <scope>NUCLEOTIDE SEQUENCE</scope>
    <source>
        <strain evidence="3">Hildebrandi</strain>
    </source>
</reference>
<gene>
    <name evidence="3" type="ORF">IV203_038706</name>
</gene>
<protein>
    <submittedName>
        <fullName evidence="3">Glycolytic enzyme transcriptional activator</fullName>
    </submittedName>
</protein>
<feature type="region of interest" description="Disordered" evidence="1">
    <location>
        <begin position="1"/>
        <end position="28"/>
    </location>
</feature>
<evidence type="ECO:0000313" key="4">
    <source>
        <dbReference type="Proteomes" id="UP000693970"/>
    </source>
</evidence>
<organism evidence="3 4">
    <name type="scientific">Nitzschia inconspicua</name>
    <dbReference type="NCBI Taxonomy" id="303405"/>
    <lineage>
        <taxon>Eukaryota</taxon>
        <taxon>Sar</taxon>
        <taxon>Stramenopiles</taxon>
        <taxon>Ochrophyta</taxon>
        <taxon>Bacillariophyta</taxon>
        <taxon>Bacillariophyceae</taxon>
        <taxon>Bacillariophycidae</taxon>
        <taxon>Bacillariales</taxon>
        <taxon>Bacillariaceae</taxon>
        <taxon>Nitzschia</taxon>
    </lineage>
</organism>
<reference evidence="3" key="2">
    <citation type="submission" date="2021-04" db="EMBL/GenBank/DDBJ databases">
        <authorList>
            <person name="Podell S."/>
        </authorList>
    </citation>
    <scope>NUCLEOTIDE SEQUENCE</scope>
    <source>
        <strain evidence="3">Hildebrandi</strain>
    </source>
</reference>
<evidence type="ECO:0000259" key="2">
    <source>
        <dbReference type="Pfam" id="PF12550"/>
    </source>
</evidence>
<dbReference type="AlphaFoldDB" id="A0A9K3PZ74"/>
<dbReference type="Proteomes" id="UP000693970">
    <property type="component" value="Unassembled WGS sequence"/>
</dbReference>
<sequence length="731" mass="83773">MSSNNRISNRMCGEAPPPANVPPANNNNNNNVPQIPNPAVLNLEVVLQKFLIDMREADDSENTKKEYLPKLKEWFQYCDHVHKNDPFRYNLNFEKVYLFIFYQTFRQQKKRGGNRQLQQEDMYFDAEAYDTLMRPFAGLSPGQRLLENAPHVENPISNSQFAIYKAALKRIHNVQVEKFVNALHWGNVWLPAMDDLHKLVKSRETNVDRVLQHKEKVTVEFSPFAMLGHYNDIEDMFWTDSNERSRGQTVAKLRHRYCLLLLTSGILRCKSLANADLSDHLALYLPKRDQDIHPMLMLIMQLPEVGANTLELLKEESEDIRRMGQCNPSVFDSHYSTKLPIGSIRKLAGYISKKSIYMNTRTTINPNDELLKSTPVGSFVYTALDGVSEQARIRGGGYETAINFLRSLAELNKVFLQDAAALLCVDEERSNHFMYRNLAVLESRAFHDFKEQMASAIRNETNPLDDTVESILPGVLDIHRTTQSMVEQLGEKIDRVNDRVDRIHEATHAIREDVTSIQGLCNSLKQCLDDDESDGDRRRKLARCFKEIGQLLYSSELHSDTADVPEHPVTDNDLLESEKQDVSTKPTATSENTAAISTTRTSGCSSVTLPRKRLAPKYHSLKEILDDWQDPNDGFLVLDKKYGRNWRKDWSDAQKTCFSRVSRIYSAVVKYIESKSDDKEALAELEEVFQNKRLSIKGMITYFQAEGYIVVQKSRGRTKQQQQSADDTVED</sequence>
<feature type="domain" description="Transcription activator GCR1-like" evidence="2">
    <location>
        <begin position="614"/>
        <end position="687"/>
    </location>
</feature>
<feature type="compositionally biased region" description="Basic and acidic residues" evidence="1">
    <location>
        <begin position="559"/>
        <end position="582"/>
    </location>
</feature>
<dbReference type="InterPro" id="IPR022210">
    <property type="entry name" value="TF_GCR1-like"/>
</dbReference>
<dbReference type="OrthoDB" id="3264175at2759"/>
<dbReference type="Pfam" id="PF12550">
    <property type="entry name" value="GCR1_C"/>
    <property type="match status" value="1"/>
</dbReference>
<evidence type="ECO:0000256" key="1">
    <source>
        <dbReference type="SAM" id="MobiDB-lite"/>
    </source>
</evidence>